<name>A0A830GMJ4_9EURY</name>
<evidence type="ECO:0000256" key="4">
    <source>
        <dbReference type="ARBA" id="ARBA00022840"/>
    </source>
</evidence>
<dbReference type="InterPro" id="IPR015163">
    <property type="entry name" value="Cdc6_C"/>
</dbReference>
<evidence type="ECO:0000256" key="3">
    <source>
        <dbReference type="ARBA" id="ARBA00022741"/>
    </source>
</evidence>
<dbReference type="InterPro" id="IPR036390">
    <property type="entry name" value="WH_DNA-bd_sf"/>
</dbReference>
<feature type="domain" description="Cdc6 C-terminal" evidence="5">
    <location>
        <begin position="12"/>
        <end position="57"/>
    </location>
</feature>
<comment type="similarity">
    <text evidence="1">Belongs to the CDC6/cdc18 family.</text>
</comment>
<sequence>MLERGRIHEGSTGLTQHGRLVLYALLTLERQDETPVQSRDVRSRYTNVAEQTGVDPLVTPDSRGVGVYQNLVRQHTHIDFAEWDEFLELALTTRCGYPETDRRFQTCRLWRQFGS</sequence>
<dbReference type="GO" id="GO:0005524">
    <property type="term" value="F:ATP binding"/>
    <property type="evidence" value="ECO:0007669"/>
    <property type="project" value="UniProtKB-KW"/>
</dbReference>
<gene>
    <name evidence="6" type="ORF">GCM10009030_23090</name>
</gene>
<dbReference type="EMBL" id="BMOU01000003">
    <property type="protein sequence ID" value="GGN95674.1"/>
    <property type="molecule type" value="Genomic_DNA"/>
</dbReference>
<evidence type="ECO:0000256" key="2">
    <source>
        <dbReference type="ARBA" id="ARBA00022705"/>
    </source>
</evidence>
<organism evidence="6 7">
    <name type="scientific">Haloarcula pellucida</name>
    <dbReference type="NCBI Taxonomy" id="1427151"/>
    <lineage>
        <taxon>Archaea</taxon>
        <taxon>Methanobacteriati</taxon>
        <taxon>Methanobacteriota</taxon>
        <taxon>Stenosarchaea group</taxon>
        <taxon>Halobacteria</taxon>
        <taxon>Halobacteriales</taxon>
        <taxon>Haloarculaceae</taxon>
        <taxon>Haloarcula</taxon>
    </lineage>
</organism>
<protein>
    <recommendedName>
        <fullName evidence="5">Cdc6 C-terminal domain-containing protein</fullName>
    </recommendedName>
</protein>
<dbReference type="AlphaFoldDB" id="A0A830GMJ4"/>
<dbReference type="Pfam" id="PF09079">
    <property type="entry name" value="WHD_Cdc6"/>
    <property type="match status" value="1"/>
</dbReference>
<reference evidence="6" key="1">
    <citation type="journal article" date="2014" name="Int. J. Syst. Evol. Microbiol.">
        <title>Complete genome sequence of Corynebacterium casei LMG S-19264T (=DSM 44701T), isolated from a smear-ripened cheese.</title>
        <authorList>
            <consortium name="US DOE Joint Genome Institute (JGI-PGF)"/>
            <person name="Walter F."/>
            <person name="Albersmeier A."/>
            <person name="Kalinowski J."/>
            <person name="Ruckert C."/>
        </authorList>
    </citation>
    <scope>NUCLEOTIDE SEQUENCE</scope>
    <source>
        <strain evidence="6">JCM 17820</strain>
    </source>
</reference>
<comment type="caution">
    <text evidence="6">The sequence shown here is derived from an EMBL/GenBank/DDBJ whole genome shotgun (WGS) entry which is preliminary data.</text>
</comment>
<keyword evidence="4" id="KW-0067">ATP-binding</keyword>
<accession>A0A830GMJ4</accession>
<evidence type="ECO:0000256" key="1">
    <source>
        <dbReference type="ARBA" id="ARBA00006184"/>
    </source>
</evidence>
<evidence type="ECO:0000259" key="5">
    <source>
        <dbReference type="Pfam" id="PF09079"/>
    </source>
</evidence>
<dbReference type="SUPFAM" id="SSF46785">
    <property type="entry name" value="Winged helix' DNA-binding domain"/>
    <property type="match status" value="1"/>
</dbReference>
<keyword evidence="3" id="KW-0547">Nucleotide-binding</keyword>
<dbReference type="Proteomes" id="UP000605784">
    <property type="component" value="Unassembled WGS sequence"/>
</dbReference>
<reference evidence="6" key="2">
    <citation type="submission" date="2020-09" db="EMBL/GenBank/DDBJ databases">
        <authorList>
            <person name="Sun Q."/>
            <person name="Ohkuma M."/>
        </authorList>
    </citation>
    <scope>NUCLEOTIDE SEQUENCE</scope>
    <source>
        <strain evidence="6">JCM 17820</strain>
    </source>
</reference>
<evidence type="ECO:0000313" key="6">
    <source>
        <dbReference type="EMBL" id="GGN95674.1"/>
    </source>
</evidence>
<dbReference type="GO" id="GO:0006260">
    <property type="term" value="P:DNA replication"/>
    <property type="evidence" value="ECO:0007669"/>
    <property type="project" value="UniProtKB-KW"/>
</dbReference>
<proteinExistence type="inferred from homology"/>
<keyword evidence="2" id="KW-0235">DNA replication</keyword>
<dbReference type="InterPro" id="IPR036388">
    <property type="entry name" value="WH-like_DNA-bd_sf"/>
</dbReference>
<keyword evidence="7" id="KW-1185">Reference proteome</keyword>
<dbReference type="Gene3D" id="1.10.10.10">
    <property type="entry name" value="Winged helix-like DNA-binding domain superfamily/Winged helix DNA-binding domain"/>
    <property type="match status" value="1"/>
</dbReference>
<evidence type="ECO:0000313" key="7">
    <source>
        <dbReference type="Proteomes" id="UP000605784"/>
    </source>
</evidence>